<dbReference type="SMART" id="SM00220">
    <property type="entry name" value="S_TKc"/>
    <property type="match status" value="1"/>
</dbReference>
<dbReference type="PRINTS" id="PR00109">
    <property type="entry name" value="TYRKINASE"/>
</dbReference>
<dbReference type="PROSITE" id="PS50011">
    <property type="entry name" value="PROTEIN_KINASE_DOM"/>
    <property type="match status" value="1"/>
</dbReference>
<organism evidence="3 4">
    <name type="scientific">Tritrichomonas musculus</name>
    <dbReference type="NCBI Taxonomy" id="1915356"/>
    <lineage>
        <taxon>Eukaryota</taxon>
        <taxon>Metamonada</taxon>
        <taxon>Parabasalia</taxon>
        <taxon>Tritrichomonadida</taxon>
        <taxon>Tritrichomonadidae</taxon>
        <taxon>Tritrichomonas</taxon>
    </lineage>
</organism>
<dbReference type="Gene3D" id="1.10.510.10">
    <property type="entry name" value="Transferase(Phosphotransferase) domain 1"/>
    <property type="match status" value="1"/>
</dbReference>
<evidence type="ECO:0000313" key="3">
    <source>
        <dbReference type="EMBL" id="KAK8893398.1"/>
    </source>
</evidence>
<proteinExistence type="predicted"/>
<dbReference type="InterPro" id="IPR001245">
    <property type="entry name" value="Ser-Thr/Tyr_kinase_cat_dom"/>
</dbReference>
<dbReference type="EMBL" id="JAPFFF010000003">
    <property type="protein sequence ID" value="KAK8893398.1"/>
    <property type="molecule type" value="Genomic_DNA"/>
</dbReference>
<dbReference type="Gene3D" id="3.80.10.10">
    <property type="entry name" value="Ribonuclease Inhibitor"/>
    <property type="match status" value="1"/>
</dbReference>
<protein>
    <recommendedName>
        <fullName evidence="2">Protein kinase domain-containing protein</fullName>
    </recommendedName>
</protein>
<reference evidence="3 4" key="1">
    <citation type="submission" date="2024-04" db="EMBL/GenBank/DDBJ databases">
        <title>Tritrichomonas musculus Genome.</title>
        <authorList>
            <person name="Alves-Ferreira E."/>
            <person name="Grigg M."/>
            <person name="Lorenzi H."/>
            <person name="Galac M."/>
        </authorList>
    </citation>
    <scope>NUCLEOTIDE SEQUENCE [LARGE SCALE GENOMIC DNA]</scope>
    <source>
        <strain evidence="3 4">EAF2021</strain>
    </source>
</reference>
<keyword evidence="1" id="KW-0175">Coiled coil</keyword>
<feature type="coiled-coil region" evidence="1">
    <location>
        <begin position="325"/>
        <end position="398"/>
    </location>
</feature>
<dbReference type="PROSITE" id="PS00108">
    <property type="entry name" value="PROTEIN_KINASE_ST"/>
    <property type="match status" value="1"/>
</dbReference>
<dbReference type="InterPro" id="IPR008271">
    <property type="entry name" value="Ser/Thr_kinase_AS"/>
</dbReference>
<dbReference type="SUPFAM" id="SSF52058">
    <property type="entry name" value="L domain-like"/>
    <property type="match status" value="1"/>
</dbReference>
<dbReference type="InterPro" id="IPR026906">
    <property type="entry name" value="LRR_5"/>
</dbReference>
<dbReference type="InterPro" id="IPR045269">
    <property type="entry name" value="Atg1-like"/>
</dbReference>
<sequence>MKAMNTQNIKIDPNEYDIVEYINEGANGIVYCVKHLETEELFAAKVIQKVDSSDEDGRRAILNEVKVLKQCLHPTLIHFYGLSTEDFYGDSRFTLFFEYCKNGSLENLLNDVQHGTFNSLYDNTMRQIILIGIARGMMYLHQHRILHRDLKPGNVLLDDDFNPHITDFGLSQTFEKYEGMHTGSVGEVGTPIYMAPEIIEDNEYSPKVDVYAFGILMYEVVTDSTPYPGIGHMLPQRFLHLVLNGQITIQFNVPVKKSIKSLIERCINRDPLERPSFEDIYTMLSTGKDPVLDDIDDDPHRYFLDDVDDDAVQDYVDQIRDDEGKKKKKESVDELTKKVEEMAESLECIKGKTDGKRLSEIKEKKDDKMRIDKLEKEIKLMKIEKKQFRNKVDQQLKQHLDIINNRFRIFASSVTSITIPDDMTTIPHNFFSQCNKLKVVVIPNSVTSIGSSAFEGCSELTDVSIPETVTDIGSHAFSRCFMLSHVSIPPQLTVINKYAFFECRSLKKIVIPSSVTLIEKYSFFHCKLLKKVVIPKSVLVIQKYAFKCCTSLQDLSISSDTTVEDGAFSGCESLKNPPGSSKKK</sequence>
<comment type="caution">
    <text evidence="3">The sequence shown here is derived from an EMBL/GenBank/DDBJ whole genome shotgun (WGS) entry which is preliminary data.</text>
</comment>
<dbReference type="Pfam" id="PF00069">
    <property type="entry name" value="Pkinase"/>
    <property type="match status" value="1"/>
</dbReference>
<dbReference type="Pfam" id="PF13306">
    <property type="entry name" value="LRR_5"/>
    <property type="match status" value="1"/>
</dbReference>
<dbReference type="PANTHER" id="PTHR24348:SF68">
    <property type="entry name" value="SERINE_THREONINE-PROTEIN KINASE ATG1C"/>
    <property type="match status" value="1"/>
</dbReference>
<keyword evidence="4" id="KW-1185">Reference proteome</keyword>
<gene>
    <name evidence="3" type="ORF">M9Y10_021818</name>
</gene>
<dbReference type="Proteomes" id="UP001470230">
    <property type="component" value="Unassembled WGS sequence"/>
</dbReference>
<evidence type="ECO:0000259" key="2">
    <source>
        <dbReference type="PROSITE" id="PS50011"/>
    </source>
</evidence>
<feature type="domain" description="Protein kinase" evidence="2">
    <location>
        <begin position="16"/>
        <end position="292"/>
    </location>
</feature>
<accession>A0ABR2KQT0</accession>
<dbReference type="SUPFAM" id="SSF56112">
    <property type="entry name" value="Protein kinase-like (PK-like)"/>
    <property type="match status" value="1"/>
</dbReference>
<dbReference type="InterPro" id="IPR011009">
    <property type="entry name" value="Kinase-like_dom_sf"/>
</dbReference>
<dbReference type="PANTHER" id="PTHR24348">
    <property type="entry name" value="SERINE/THREONINE-PROTEIN KINASE UNC-51-RELATED"/>
    <property type="match status" value="1"/>
</dbReference>
<evidence type="ECO:0000313" key="4">
    <source>
        <dbReference type="Proteomes" id="UP001470230"/>
    </source>
</evidence>
<dbReference type="InterPro" id="IPR032675">
    <property type="entry name" value="LRR_dom_sf"/>
</dbReference>
<evidence type="ECO:0000256" key="1">
    <source>
        <dbReference type="SAM" id="Coils"/>
    </source>
</evidence>
<dbReference type="InterPro" id="IPR000719">
    <property type="entry name" value="Prot_kinase_dom"/>
</dbReference>
<name>A0ABR2KQT0_9EUKA</name>